<dbReference type="PANTHER" id="PTHR47786:SF2">
    <property type="entry name" value="GLYCOSYL HYDROLASE FAMILY 13 CATALYTIC DOMAIN-CONTAINING PROTEIN"/>
    <property type="match status" value="1"/>
</dbReference>
<dbReference type="GO" id="GO:0005975">
    <property type="term" value="P:carbohydrate metabolic process"/>
    <property type="evidence" value="ECO:0007669"/>
    <property type="project" value="InterPro"/>
</dbReference>
<dbReference type="CDD" id="cd11313">
    <property type="entry name" value="AmyAc_arch_bac_AmyA"/>
    <property type="match status" value="1"/>
</dbReference>
<evidence type="ECO:0000259" key="1">
    <source>
        <dbReference type="SMART" id="SM00642"/>
    </source>
</evidence>
<dbReference type="InterPro" id="IPR017853">
    <property type="entry name" value="GH"/>
</dbReference>
<evidence type="ECO:0000313" key="3">
    <source>
        <dbReference type="Proteomes" id="UP000192813"/>
    </source>
</evidence>
<dbReference type="SMART" id="SM00642">
    <property type="entry name" value="Aamy"/>
    <property type="match status" value="1"/>
</dbReference>
<dbReference type="SUPFAM" id="SSF51445">
    <property type="entry name" value="(Trans)glycosidases"/>
    <property type="match status" value="1"/>
</dbReference>
<dbReference type="Proteomes" id="UP000192813">
    <property type="component" value="Unassembled WGS sequence"/>
</dbReference>
<dbReference type="InterPro" id="IPR006047">
    <property type="entry name" value="GH13_cat_dom"/>
</dbReference>
<dbReference type="InterPro" id="IPR041331">
    <property type="entry name" value="Bac_A_amyl_C"/>
</dbReference>
<dbReference type="Pfam" id="PF18612">
    <property type="entry name" value="Bac_A_amyl_C"/>
    <property type="match status" value="1"/>
</dbReference>
<name>A0A2J9PNA7_9LACT</name>
<dbReference type="GO" id="GO:0016829">
    <property type="term" value="F:lyase activity"/>
    <property type="evidence" value="ECO:0007669"/>
    <property type="project" value="UniProtKB-KW"/>
</dbReference>
<protein>
    <submittedName>
        <fullName evidence="2">Alpha-amlyase</fullName>
    </submittedName>
</protein>
<reference evidence="3" key="1">
    <citation type="submission" date="2017-12" db="EMBL/GenBank/DDBJ databases">
        <title>FDA dAtabase for Regulatory Grade micrObial Sequences (FDA-ARGOS): Supporting development and validation of Infectious Disease Dx tests.</title>
        <authorList>
            <person name="Hoffmann M."/>
            <person name="Allard M."/>
            <person name="Evans P."/>
            <person name="Brown E."/>
            <person name="Tallon L."/>
            <person name="Sadzewicz L."/>
            <person name="Sengamalay N."/>
            <person name="Ott S."/>
            <person name="Godinez A."/>
            <person name="Nagaraj S."/>
            <person name="Vavikolanu K."/>
            <person name="Aluvathingal J."/>
            <person name="Nadendla S."/>
            <person name="Sichtig H."/>
        </authorList>
    </citation>
    <scope>NUCLEOTIDE SEQUENCE [LARGE SCALE GENOMIC DNA]</scope>
    <source>
        <strain evidence="3">FDAARGOS_249</strain>
    </source>
</reference>
<dbReference type="Gene3D" id="3.20.20.80">
    <property type="entry name" value="Glycosidases"/>
    <property type="match status" value="1"/>
</dbReference>
<organism evidence="2 3">
    <name type="scientific">Aerococcus viridans</name>
    <dbReference type="NCBI Taxonomy" id="1377"/>
    <lineage>
        <taxon>Bacteria</taxon>
        <taxon>Bacillati</taxon>
        <taxon>Bacillota</taxon>
        <taxon>Bacilli</taxon>
        <taxon>Lactobacillales</taxon>
        <taxon>Aerococcaceae</taxon>
        <taxon>Aerococcus</taxon>
    </lineage>
</organism>
<accession>A0A2J9PNA7</accession>
<sequence>MAKVTNLTLRHKTLYKLFVRNFTKEGTFKSIIPELQRLKDLGVDIILLQSIFPTTDLRVADNLEGNPMIVKNISEVSQQYGSLDDFQELVDSIHEMGMQVMLNLQLFHLAKDSELVKEHPEYFLHNEQGEMISRLDIYDSSYDLDYTNPKLWDYIIENLKYWAKFVDGFAANHAQLVRPEFWASARAEVEDVHPYFYWVAATMPLSILTKLQQMNMLYWTEGELYPNFDVVDQIPGAFYKNRFYHGDMSLENFVGTLNYQELMLPNTYVSMRSLEFEEFPRFAEFVKPGSELENWTAFSFFQKGIASVFMGQEYGSKERFNFQSGETINWAINQDLTPLINRMSQIKKREVCKSGYYTIMPAGNSTVVLSYHYYTQHLFGIFKLKEEEQVAEIELGIPDGEYKDEISKANYQVVNGRVTFGEKPVVISYEGDMRLPEYFKKDGGNA</sequence>
<dbReference type="PANTHER" id="PTHR47786">
    <property type="entry name" value="ALPHA-1,4-GLUCAN:MALTOSE-1-PHOSPHATE MALTOSYLTRANSFERASE"/>
    <property type="match status" value="1"/>
</dbReference>
<keyword evidence="2" id="KW-0456">Lyase</keyword>
<proteinExistence type="predicted"/>
<feature type="domain" description="Glycosyl hydrolase family 13 catalytic" evidence="1">
    <location>
        <begin position="16"/>
        <end position="347"/>
    </location>
</feature>
<dbReference type="AlphaFoldDB" id="A0A2J9PNA7"/>
<dbReference type="Pfam" id="PF00128">
    <property type="entry name" value="Alpha-amylase"/>
    <property type="match status" value="1"/>
</dbReference>
<evidence type="ECO:0000313" key="2">
    <source>
        <dbReference type="EMBL" id="PNL91521.1"/>
    </source>
</evidence>
<gene>
    <name evidence="2" type="ORF">A6J77_004515</name>
</gene>
<comment type="caution">
    <text evidence="2">The sequence shown here is derived from an EMBL/GenBank/DDBJ whole genome shotgun (WGS) entry which is preliminary data.</text>
</comment>
<dbReference type="EMBL" id="NBTM02000001">
    <property type="protein sequence ID" value="PNL91521.1"/>
    <property type="molecule type" value="Genomic_DNA"/>
</dbReference>
<dbReference type="RefSeq" id="WP_083068557.1">
    <property type="nucleotide sequence ID" value="NZ_JALXKY010000008.1"/>
</dbReference>